<dbReference type="Pfam" id="PF01435">
    <property type="entry name" value="Peptidase_M48"/>
    <property type="match status" value="1"/>
</dbReference>
<evidence type="ECO:0000256" key="5">
    <source>
        <dbReference type="ARBA" id="ARBA00023049"/>
    </source>
</evidence>
<keyword evidence="3 6" id="KW-0378">Hydrolase</keyword>
<dbReference type="InterPro" id="IPR001915">
    <property type="entry name" value="Peptidase_M48"/>
</dbReference>
<comment type="caution">
    <text evidence="8">The sequence shown here is derived from an EMBL/GenBank/DDBJ whole genome shotgun (WGS) entry which is preliminary data.</text>
</comment>
<dbReference type="InterPro" id="IPR051156">
    <property type="entry name" value="Mito/Outer_Membr_Metalloprot"/>
</dbReference>
<comment type="similarity">
    <text evidence="6">Belongs to the peptidase M48 family.</text>
</comment>
<protein>
    <submittedName>
        <fullName evidence="8">M48 family metallopeptidase</fullName>
    </submittedName>
</protein>
<keyword evidence="1 6" id="KW-0645">Protease</keyword>
<dbReference type="EMBL" id="JAXIVS010000017">
    <property type="protein sequence ID" value="MDY7231957.1"/>
    <property type="molecule type" value="Genomic_DNA"/>
</dbReference>
<feature type="domain" description="Peptidase M48" evidence="7">
    <location>
        <begin position="70"/>
        <end position="247"/>
    </location>
</feature>
<proteinExistence type="inferred from homology"/>
<name>A0ABU5HGK3_9BACT</name>
<keyword evidence="4 6" id="KW-0862">Zinc</keyword>
<evidence type="ECO:0000256" key="6">
    <source>
        <dbReference type="RuleBase" id="RU003983"/>
    </source>
</evidence>
<evidence type="ECO:0000256" key="4">
    <source>
        <dbReference type="ARBA" id="ARBA00022833"/>
    </source>
</evidence>
<keyword evidence="2" id="KW-0479">Metal-binding</keyword>
<dbReference type="RefSeq" id="WP_321550672.1">
    <property type="nucleotide sequence ID" value="NZ_JAXIVS010000017.1"/>
</dbReference>
<gene>
    <name evidence="8" type="ORF">SYV04_36555</name>
</gene>
<evidence type="ECO:0000256" key="3">
    <source>
        <dbReference type="ARBA" id="ARBA00022801"/>
    </source>
</evidence>
<dbReference type="Proteomes" id="UP001291309">
    <property type="component" value="Unassembled WGS sequence"/>
</dbReference>
<evidence type="ECO:0000313" key="9">
    <source>
        <dbReference type="Proteomes" id="UP001291309"/>
    </source>
</evidence>
<comment type="cofactor">
    <cofactor evidence="6">
        <name>Zn(2+)</name>
        <dbReference type="ChEBI" id="CHEBI:29105"/>
    </cofactor>
    <text evidence="6">Binds 1 zinc ion per subunit.</text>
</comment>
<dbReference type="PANTHER" id="PTHR22726:SF1">
    <property type="entry name" value="METALLOENDOPEPTIDASE OMA1, MITOCHONDRIAL"/>
    <property type="match status" value="1"/>
</dbReference>
<accession>A0ABU5HGK3</accession>
<evidence type="ECO:0000259" key="7">
    <source>
        <dbReference type="Pfam" id="PF01435"/>
    </source>
</evidence>
<reference evidence="8 9" key="1">
    <citation type="submission" date="2023-12" db="EMBL/GenBank/DDBJ databases">
        <title>the genome sequence of Hyalangium sp. s54d21.</title>
        <authorList>
            <person name="Zhang X."/>
        </authorList>
    </citation>
    <scope>NUCLEOTIDE SEQUENCE [LARGE SCALE GENOMIC DNA]</scope>
    <source>
        <strain evidence="9">s54d21</strain>
    </source>
</reference>
<dbReference type="Gene3D" id="3.30.2010.10">
    <property type="entry name" value="Metalloproteases ('zincins'), catalytic domain"/>
    <property type="match status" value="1"/>
</dbReference>
<dbReference type="PANTHER" id="PTHR22726">
    <property type="entry name" value="METALLOENDOPEPTIDASE OMA1"/>
    <property type="match status" value="1"/>
</dbReference>
<organism evidence="8 9">
    <name type="scientific">Hyalangium rubrum</name>
    <dbReference type="NCBI Taxonomy" id="3103134"/>
    <lineage>
        <taxon>Bacteria</taxon>
        <taxon>Pseudomonadati</taxon>
        <taxon>Myxococcota</taxon>
        <taxon>Myxococcia</taxon>
        <taxon>Myxococcales</taxon>
        <taxon>Cystobacterineae</taxon>
        <taxon>Archangiaceae</taxon>
        <taxon>Hyalangium</taxon>
    </lineage>
</organism>
<keyword evidence="9" id="KW-1185">Reference proteome</keyword>
<evidence type="ECO:0000256" key="2">
    <source>
        <dbReference type="ARBA" id="ARBA00022723"/>
    </source>
</evidence>
<dbReference type="CDD" id="cd07333">
    <property type="entry name" value="M48C_bepA_like"/>
    <property type="match status" value="1"/>
</dbReference>
<dbReference type="PROSITE" id="PS51257">
    <property type="entry name" value="PROKAR_LIPOPROTEIN"/>
    <property type="match status" value="1"/>
</dbReference>
<sequence length="274" mass="29707">MQRILSLFLGITLAVGFGTGCAKQRIRAEKAIAQTFISDEQEEQIGQQVKQELEQKEKIQYVQDQAVVDYVNRVALPILQAANRDRKGVKWKIHVINDPKTVNAFATPGGYLYVYTGLILASDNEAELAGVLAHEAGHVVGRHSARAMVNAYGLQALSELALGKNPGTAAQIATQLVGGGAMLAHGRSEETEADEYGARYTTAANYDPRGLVTFFQKLQAKEGNTPGVLKWLSTHPTSADRVQHLEGYISQNGLRGTELGADRIAPIKQKLGGR</sequence>
<keyword evidence="5 6" id="KW-0482">Metalloprotease</keyword>
<evidence type="ECO:0000313" key="8">
    <source>
        <dbReference type="EMBL" id="MDY7231957.1"/>
    </source>
</evidence>
<evidence type="ECO:0000256" key="1">
    <source>
        <dbReference type="ARBA" id="ARBA00022670"/>
    </source>
</evidence>